<evidence type="ECO:0000313" key="2">
    <source>
        <dbReference type="EMBL" id="GMT34055.1"/>
    </source>
</evidence>
<keyword evidence="3" id="KW-1185">Reference proteome</keyword>
<feature type="non-terminal residue" evidence="2">
    <location>
        <position position="137"/>
    </location>
</feature>
<feature type="chain" id="PRO_5043372098" evidence="1">
    <location>
        <begin position="27"/>
        <end position="137"/>
    </location>
</feature>
<dbReference type="AlphaFoldDB" id="A0AAV5WR20"/>
<sequence length="137" mass="15096">MARLRPMWIAFFAVLIVVVVVGIVLAVTLTQPTTDTNQYLTVSLYVGDADNKPNARRKRGTDDCLSLEQIKATVTQSLTQLESSVNQVRVIQYTETSTSSPYMEPAVAINYIANNVKQLKGNPSQASSLTEFKGTRK</sequence>
<organism evidence="2 3">
    <name type="scientific">Pristionchus fissidentatus</name>
    <dbReference type="NCBI Taxonomy" id="1538716"/>
    <lineage>
        <taxon>Eukaryota</taxon>
        <taxon>Metazoa</taxon>
        <taxon>Ecdysozoa</taxon>
        <taxon>Nematoda</taxon>
        <taxon>Chromadorea</taxon>
        <taxon>Rhabditida</taxon>
        <taxon>Rhabditina</taxon>
        <taxon>Diplogasteromorpha</taxon>
        <taxon>Diplogasteroidea</taxon>
        <taxon>Neodiplogasteridae</taxon>
        <taxon>Pristionchus</taxon>
    </lineage>
</organism>
<comment type="caution">
    <text evidence="2">The sequence shown here is derived from an EMBL/GenBank/DDBJ whole genome shotgun (WGS) entry which is preliminary data.</text>
</comment>
<name>A0AAV5WR20_9BILA</name>
<dbReference type="Proteomes" id="UP001432322">
    <property type="component" value="Unassembled WGS sequence"/>
</dbReference>
<proteinExistence type="predicted"/>
<gene>
    <name evidence="2" type="ORF">PFISCL1PPCAC_25352</name>
</gene>
<dbReference type="EMBL" id="BTSY01000006">
    <property type="protein sequence ID" value="GMT34055.1"/>
    <property type="molecule type" value="Genomic_DNA"/>
</dbReference>
<reference evidence="2" key="1">
    <citation type="submission" date="2023-10" db="EMBL/GenBank/DDBJ databases">
        <title>Genome assembly of Pristionchus species.</title>
        <authorList>
            <person name="Yoshida K."/>
            <person name="Sommer R.J."/>
        </authorList>
    </citation>
    <scope>NUCLEOTIDE SEQUENCE</scope>
    <source>
        <strain evidence="2">RS5133</strain>
    </source>
</reference>
<protein>
    <submittedName>
        <fullName evidence="2">Uncharacterized protein</fullName>
    </submittedName>
</protein>
<accession>A0AAV5WR20</accession>
<keyword evidence="1" id="KW-0732">Signal</keyword>
<evidence type="ECO:0000256" key="1">
    <source>
        <dbReference type="SAM" id="SignalP"/>
    </source>
</evidence>
<evidence type="ECO:0000313" key="3">
    <source>
        <dbReference type="Proteomes" id="UP001432322"/>
    </source>
</evidence>
<feature type="signal peptide" evidence="1">
    <location>
        <begin position="1"/>
        <end position="26"/>
    </location>
</feature>